<feature type="transmembrane region" description="Helical" evidence="2">
    <location>
        <begin position="119"/>
        <end position="142"/>
    </location>
</feature>
<evidence type="ECO:0000256" key="2">
    <source>
        <dbReference type="SAM" id="Phobius"/>
    </source>
</evidence>
<keyword evidence="3" id="KW-0326">Glycosidase</keyword>
<dbReference type="Gene3D" id="3.40.50.1820">
    <property type="entry name" value="alpha/beta hydrolase"/>
    <property type="match status" value="1"/>
</dbReference>
<feature type="region of interest" description="Disordered" evidence="1">
    <location>
        <begin position="86"/>
        <end position="113"/>
    </location>
</feature>
<feature type="region of interest" description="Disordered" evidence="1">
    <location>
        <begin position="162"/>
        <end position="191"/>
    </location>
</feature>
<dbReference type="EMBL" id="LRIE01000042">
    <property type="protein sequence ID" value="KZM36779.1"/>
    <property type="molecule type" value="Genomic_DNA"/>
</dbReference>
<evidence type="ECO:0000256" key="1">
    <source>
        <dbReference type="SAM" id="MobiDB-lite"/>
    </source>
</evidence>
<keyword evidence="3" id="KW-0119">Carbohydrate metabolism</keyword>
<dbReference type="GO" id="GO:0045493">
    <property type="term" value="P:xylan catabolic process"/>
    <property type="evidence" value="ECO:0007669"/>
    <property type="project" value="UniProtKB-KW"/>
</dbReference>
<dbReference type="InterPro" id="IPR000801">
    <property type="entry name" value="Esterase-like"/>
</dbReference>
<keyword evidence="3" id="KW-0858">Xylan degradation</keyword>
<name>A0A163SUK6_9CELL</name>
<comment type="caution">
    <text evidence="3">The sequence shown here is derived from an EMBL/GenBank/DDBJ whole genome shotgun (WGS) entry which is preliminary data.</text>
</comment>
<keyword evidence="3" id="KW-0378">Hydrolase</keyword>
<dbReference type="PATRIC" id="fig|43678.3.peg.584"/>
<evidence type="ECO:0000313" key="4">
    <source>
        <dbReference type="Proteomes" id="UP000076447"/>
    </source>
</evidence>
<dbReference type="PANTHER" id="PTHR48098">
    <property type="entry name" value="ENTEROCHELIN ESTERASE-RELATED"/>
    <property type="match status" value="1"/>
</dbReference>
<keyword evidence="2" id="KW-0812">Transmembrane</keyword>
<proteinExistence type="predicted"/>
<protein>
    <submittedName>
        <fullName evidence="3">Endo-1,4-beta-xylanase Z</fullName>
        <ecNumber evidence="3">3.2.1.8</ecNumber>
    </submittedName>
</protein>
<organism evidence="3 4">
    <name type="scientific">Oerskovia enterophila</name>
    <dbReference type="NCBI Taxonomy" id="43678"/>
    <lineage>
        <taxon>Bacteria</taxon>
        <taxon>Bacillati</taxon>
        <taxon>Actinomycetota</taxon>
        <taxon>Actinomycetes</taxon>
        <taxon>Micrococcales</taxon>
        <taxon>Cellulomonadaceae</taxon>
        <taxon>Oerskovia</taxon>
    </lineage>
</organism>
<dbReference type="InterPro" id="IPR050583">
    <property type="entry name" value="Mycobacterial_A85_antigen"/>
</dbReference>
<dbReference type="GO" id="GO:0031176">
    <property type="term" value="F:endo-1,4-beta-xylanase activity"/>
    <property type="evidence" value="ECO:0007669"/>
    <property type="project" value="UniProtKB-EC"/>
</dbReference>
<gene>
    <name evidence="3" type="primary">xynZ_1</name>
    <name evidence="3" type="ORF">OJAG_05480</name>
</gene>
<reference evidence="3 4" key="1">
    <citation type="submission" date="2016-01" db="EMBL/GenBank/DDBJ databases">
        <title>Genome sequence of Oerskovia enterophila VJag, an agar and cellulose degrading bacterium.</title>
        <authorList>
            <person name="Poehlein A."/>
            <person name="Jag V."/>
            <person name="Bengelsdorf F."/>
            <person name="Duerre P."/>
            <person name="Daniel R."/>
        </authorList>
    </citation>
    <scope>NUCLEOTIDE SEQUENCE [LARGE SCALE GENOMIC DNA]</scope>
    <source>
        <strain evidence="3 4">VJag</strain>
    </source>
</reference>
<keyword evidence="2" id="KW-0472">Membrane</keyword>
<sequence length="440" mass="45947">MRGGHPGRVSPFHVLPGAALPGASLLADAAPLPEPDTAPTLPPAVLRELAGRSDWVSSWWTAGLLAAAAVLVAALVVWDRRRRASRSAVDTDGGGRADAGDGDGDGDSARPGRRGAWRAWVGTVASGLLGVLSVTVAVNAYAGYVPNAAAFRTTMAGWGIVDPPPSHRDKPSERAGSSAAGSVTSTPLPAPDLRMADGTTWVYTPPGFDPSTSTRYPVVYLFHGSPGQPSDWFAAADSANVMDTLLEAQLVQPMILVAVDVNGTGPSPRDTECLDSTTGGAQVETYVTDVVVPWVDKSFPTVPDRDHRAIGGASSGGFCALNLGLRHLDTFSAIMALEPYGDPGDGGRAMLATQEEFDANSPSHYLPTMDFTAPVAVFLDGGTEAPRFDREANRRLAAALTARGQTVGLREEPGQGHTWAMVHAGLPYGLEFVSEHLAQP</sequence>
<feature type="transmembrane region" description="Helical" evidence="2">
    <location>
        <begin position="59"/>
        <end position="78"/>
    </location>
</feature>
<accession>A0A163SUK6</accession>
<dbReference type="STRING" id="43678.OJAG_05480"/>
<dbReference type="AlphaFoldDB" id="A0A163SUK6"/>
<dbReference type="InterPro" id="IPR029058">
    <property type="entry name" value="AB_hydrolase_fold"/>
</dbReference>
<dbReference type="Proteomes" id="UP000076447">
    <property type="component" value="Unassembled WGS sequence"/>
</dbReference>
<dbReference type="Pfam" id="PF00756">
    <property type="entry name" value="Esterase"/>
    <property type="match status" value="1"/>
</dbReference>
<evidence type="ECO:0000313" key="3">
    <source>
        <dbReference type="EMBL" id="KZM36779.1"/>
    </source>
</evidence>
<dbReference type="PANTHER" id="PTHR48098:SF6">
    <property type="entry name" value="FERRI-BACILLIBACTIN ESTERASE BESA"/>
    <property type="match status" value="1"/>
</dbReference>
<keyword evidence="3" id="KW-0624">Polysaccharide degradation</keyword>
<dbReference type="EC" id="3.2.1.8" evidence="3"/>
<dbReference type="SUPFAM" id="SSF53474">
    <property type="entry name" value="alpha/beta-Hydrolases"/>
    <property type="match status" value="1"/>
</dbReference>
<keyword evidence="2" id="KW-1133">Transmembrane helix</keyword>